<sequence length="130" mass="13877">MSGPKQLSEMARSRRARAIEQRSVQRGLKGEAPLPPLAPRRSLAAISPFTGAKIRRLAAPRPDLRAIFREEEPALTPRLITAPPGPVRSLPAGAVNGQAGGGLMAGRSVLTGYSPRPRNTAANLLMQVRQ</sequence>
<proteinExistence type="predicted"/>
<comment type="caution">
    <text evidence="2">The sequence shown here is derived from an EMBL/GenBank/DDBJ whole genome shotgun (WGS) entry which is preliminary data.</text>
</comment>
<gene>
    <name evidence="2" type="ORF">H0485_07725</name>
</gene>
<evidence type="ECO:0000313" key="2">
    <source>
        <dbReference type="EMBL" id="MCB5409888.1"/>
    </source>
</evidence>
<name>A0ABS8CL48_9RHOB</name>
<protein>
    <submittedName>
        <fullName evidence="2">Uncharacterized protein</fullName>
    </submittedName>
</protein>
<dbReference type="EMBL" id="JACDXX010000005">
    <property type="protein sequence ID" value="MCB5409888.1"/>
    <property type="molecule type" value="Genomic_DNA"/>
</dbReference>
<accession>A0ABS8CL48</accession>
<reference evidence="2 3" key="1">
    <citation type="submission" date="2020-07" db="EMBL/GenBank/DDBJ databases">
        <title>Pseudogemmobacter sp. nov., isolated from poultry manure in Taiwan.</title>
        <authorList>
            <person name="Lin S.-Y."/>
            <person name="Tang Y.-S."/>
            <person name="Young C.-C."/>
        </authorList>
    </citation>
    <scope>NUCLEOTIDE SEQUENCE [LARGE SCALE GENOMIC DNA]</scope>
    <source>
        <strain evidence="2 3">CC-YST710</strain>
    </source>
</reference>
<dbReference type="RefSeq" id="WP_226934788.1">
    <property type="nucleotide sequence ID" value="NZ_JACDXX010000005.1"/>
</dbReference>
<evidence type="ECO:0000313" key="3">
    <source>
        <dbReference type="Proteomes" id="UP001198571"/>
    </source>
</evidence>
<organism evidence="2 3">
    <name type="scientific">Pseudogemmobacter faecipullorum</name>
    <dbReference type="NCBI Taxonomy" id="2755041"/>
    <lineage>
        <taxon>Bacteria</taxon>
        <taxon>Pseudomonadati</taxon>
        <taxon>Pseudomonadota</taxon>
        <taxon>Alphaproteobacteria</taxon>
        <taxon>Rhodobacterales</taxon>
        <taxon>Paracoccaceae</taxon>
        <taxon>Pseudogemmobacter</taxon>
    </lineage>
</organism>
<keyword evidence="3" id="KW-1185">Reference proteome</keyword>
<dbReference type="Proteomes" id="UP001198571">
    <property type="component" value="Unassembled WGS sequence"/>
</dbReference>
<feature type="region of interest" description="Disordered" evidence="1">
    <location>
        <begin position="1"/>
        <end position="39"/>
    </location>
</feature>
<evidence type="ECO:0000256" key="1">
    <source>
        <dbReference type="SAM" id="MobiDB-lite"/>
    </source>
</evidence>